<feature type="transmembrane region" description="Helical" evidence="1">
    <location>
        <begin position="35"/>
        <end position="56"/>
    </location>
</feature>
<comment type="caution">
    <text evidence="2">The sequence shown here is derived from an EMBL/GenBank/DDBJ whole genome shotgun (WGS) entry which is preliminary data.</text>
</comment>
<evidence type="ECO:0000256" key="1">
    <source>
        <dbReference type="SAM" id="Phobius"/>
    </source>
</evidence>
<keyword evidence="1" id="KW-0812">Transmembrane</keyword>
<organism evidence="2 3">
    <name type="scientific">Nocardia rhizosphaerihabitans</name>
    <dbReference type="NCBI Taxonomy" id="1691570"/>
    <lineage>
        <taxon>Bacteria</taxon>
        <taxon>Bacillati</taxon>
        <taxon>Actinomycetota</taxon>
        <taxon>Actinomycetes</taxon>
        <taxon>Mycobacteriales</taxon>
        <taxon>Nocardiaceae</taxon>
        <taxon>Nocardia</taxon>
    </lineage>
</organism>
<reference evidence="3" key="1">
    <citation type="journal article" date="2019" name="Int. J. Syst. Evol. Microbiol.">
        <title>The Global Catalogue of Microorganisms (GCM) 10K type strain sequencing project: providing services to taxonomists for standard genome sequencing and annotation.</title>
        <authorList>
            <consortium name="The Broad Institute Genomics Platform"/>
            <consortium name="The Broad Institute Genome Sequencing Center for Infectious Disease"/>
            <person name="Wu L."/>
            <person name="Ma J."/>
        </authorList>
    </citation>
    <scope>NUCLEOTIDE SEQUENCE [LARGE SCALE GENOMIC DNA]</scope>
    <source>
        <strain evidence="3">CGMCC 4.7329</strain>
    </source>
</reference>
<keyword evidence="1" id="KW-1133">Transmembrane helix</keyword>
<evidence type="ECO:0000313" key="2">
    <source>
        <dbReference type="EMBL" id="GGN79067.1"/>
    </source>
</evidence>
<evidence type="ECO:0000313" key="3">
    <source>
        <dbReference type="Proteomes" id="UP000658127"/>
    </source>
</evidence>
<gene>
    <name evidence="2" type="ORF">GCM10011610_27160</name>
</gene>
<proteinExistence type="predicted"/>
<dbReference type="Proteomes" id="UP000658127">
    <property type="component" value="Unassembled WGS sequence"/>
</dbReference>
<accession>A0ABQ2KEF4</accession>
<sequence>MILLIALLAAGAILALGTPAVLRRIDFGGAPVVGIVAWMGAVSATIAVGVLALAAWRGRETHLATHWWVRSHRASPRSSSRSSPGQRT</sequence>
<name>A0ABQ2KEF4_9NOCA</name>
<protein>
    <submittedName>
        <fullName evidence="2">Uncharacterized protein</fullName>
    </submittedName>
</protein>
<keyword evidence="1" id="KW-0472">Membrane</keyword>
<keyword evidence="3" id="KW-1185">Reference proteome</keyword>
<dbReference type="EMBL" id="BMNE01000003">
    <property type="protein sequence ID" value="GGN79067.1"/>
    <property type="molecule type" value="Genomic_DNA"/>
</dbReference>